<dbReference type="Proteomes" id="UP000000248">
    <property type="component" value="Chromosome"/>
</dbReference>
<dbReference type="AlphaFoldDB" id="A5EY85"/>
<gene>
    <name evidence="3" type="ordered locus">DNO_0905</name>
</gene>
<feature type="domain" description="4'-phosphopantetheinyl transferase" evidence="2">
    <location>
        <begin position="79"/>
        <end position="159"/>
    </location>
</feature>
<dbReference type="HOGENOM" id="CLU_104573_0_0_6"/>
<evidence type="ECO:0000313" key="4">
    <source>
        <dbReference type="Proteomes" id="UP000000248"/>
    </source>
</evidence>
<reference evidence="3 4" key="1">
    <citation type="journal article" date="2007" name="Nat. Biotechnol.">
        <title>Genome sequence and identification of candidate vaccine antigens from the animal pathogen Dichelobacter nodosus.</title>
        <authorList>
            <person name="Myers G.S."/>
            <person name="Parker D."/>
            <person name="Al-Hasani K."/>
            <person name="Kennan R.M."/>
            <person name="Seemann T."/>
            <person name="Ren Q."/>
            <person name="Badger J.H."/>
            <person name="Selengut J.D."/>
            <person name="Deboy R.T."/>
            <person name="Tettelin H."/>
            <person name="Boyce J.D."/>
            <person name="McCarl V.P."/>
            <person name="Han X."/>
            <person name="Nelson W.C."/>
            <person name="Madupu R."/>
            <person name="Mohamoud Y."/>
            <person name="Holley T."/>
            <person name="Fedorova N."/>
            <person name="Khouri H."/>
            <person name="Bottomley S.P."/>
            <person name="Whittington R.J."/>
            <person name="Adler B."/>
            <person name="Songer J.G."/>
            <person name="Rood J.I."/>
            <person name="Paulsen I.T."/>
        </authorList>
    </citation>
    <scope>NUCLEOTIDE SEQUENCE [LARGE SCALE GENOMIC DNA]</scope>
    <source>
        <strain evidence="3 4">VCS1703A</strain>
    </source>
</reference>
<dbReference type="eggNOG" id="COG2091">
    <property type="taxonomic scope" value="Bacteria"/>
</dbReference>
<sequence>MLDYSVFFATPDCARFYQRAQLSSSDRLRLQHAPQRERTLSWQNSRALKAFVTQKNPEAPWCLSHKYDHAFIALGQKGAVGADLEFMQPRDFHALMKQVCNEKEQDFLQSSPQLMVDFYRLWTLKEALIKAEDLRFPTQMKAVGVAEFAPIWRLKSALNRHYFWLTAVFNRDWIFSALWQECVRDPVCVRFFFENPPVFQAIYSNAPLSLLGQTLTLAP</sequence>
<proteinExistence type="predicted"/>
<dbReference type="InterPro" id="IPR008278">
    <property type="entry name" value="4-PPantetheinyl_Trfase_dom"/>
</dbReference>
<evidence type="ECO:0000256" key="1">
    <source>
        <dbReference type="ARBA" id="ARBA00022679"/>
    </source>
</evidence>
<name>A5EY85_DICNV</name>
<dbReference type="EMBL" id="CP000513">
    <property type="protein sequence ID" value="ABQ14242.1"/>
    <property type="molecule type" value="Genomic_DNA"/>
</dbReference>
<dbReference type="Gene3D" id="3.90.470.20">
    <property type="entry name" value="4'-phosphopantetheinyl transferase domain"/>
    <property type="match status" value="2"/>
</dbReference>
<dbReference type="Pfam" id="PF01648">
    <property type="entry name" value="ACPS"/>
    <property type="match status" value="1"/>
</dbReference>
<dbReference type="InterPro" id="IPR037143">
    <property type="entry name" value="4-PPantetheinyl_Trfase_dom_sf"/>
</dbReference>
<evidence type="ECO:0000259" key="2">
    <source>
        <dbReference type="Pfam" id="PF01648"/>
    </source>
</evidence>
<keyword evidence="1 3" id="KW-0808">Transferase</keyword>
<dbReference type="GO" id="GO:0008897">
    <property type="term" value="F:holo-[acyl-carrier-protein] synthase activity"/>
    <property type="evidence" value="ECO:0007669"/>
    <property type="project" value="InterPro"/>
</dbReference>
<organism evidence="3 4">
    <name type="scientific">Dichelobacter nodosus (strain VCS1703A)</name>
    <dbReference type="NCBI Taxonomy" id="246195"/>
    <lineage>
        <taxon>Bacteria</taxon>
        <taxon>Pseudomonadati</taxon>
        <taxon>Pseudomonadota</taxon>
        <taxon>Gammaproteobacteria</taxon>
        <taxon>Cardiobacteriales</taxon>
        <taxon>Cardiobacteriaceae</taxon>
        <taxon>Dichelobacter</taxon>
    </lineage>
</organism>
<keyword evidence="4" id="KW-1185">Reference proteome</keyword>
<dbReference type="KEGG" id="dno:DNO_0905"/>
<accession>A5EY85</accession>
<evidence type="ECO:0000313" key="3">
    <source>
        <dbReference type="EMBL" id="ABQ14242.1"/>
    </source>
</evidence>
<dbReference type="STRING" id="246195.DNO_0905"/>
<dbReference type="GO" id="GO:0000287">
    <property type="term" value="F:magnesium ion binding"/>
    <property type="evidence" value="ECO:0007669"/>
    <property type="project" value="InterPro"/>
</dbReference>
<dbReference type="SUPFAM" id="SSF56214">
    <property type="entry name" value="4'-phosphopantetheinyl transferase"/>
    <property type="match status" value="1"/>
</dbReference>
<dbReference type="OrthoDB" id="9808281at2"/>
<dbReference type="RefSeq" id="WP_012031221.1">
    <property type="nucleotide sequence ID" value="NC_009446.1"/>
</dbReference>
<protein>
    <submittedName>
        <fullName evidence="3">4'-phosphopantetheinyl transferase superfamily domain protein</fullName>
    </submittedName>
</protein>